<dbReference type="InterPro" id="IPR056764">
    <property type="entry name" value="LbH_EIF2B3/5"/>
</dbReference>
<dbReference type="EMBL" id="JXYS01000018">
    <property type="protein sequence ID" value="KJF18348.1"/>
    <property type="molecule type" value="Genomic_DNA"/>
</dbReference>
<dbReference type="Gene3D" id="3.90.550.10">
    <property type="entry name" value="Spore Coat Polysaccharide Biosynthesis Protein SpsA, Chain A"/>
    <property type="match status" value="1"/>
</dbReference>
<feature type="domain" description="EIF2B subunit epsilon/gamma LbH" evidence="4">
    <location>
        <begin position="256"/>
        <end position="345"/>
    </location>
</feature>
<evidence type="ECO:0000313" key="5">
    <source>
        <dbReference type="EMBL" id="KJF18348.1"/>
    </source>
</evidence>
<keyword evidence="5" id="KW-0548">Nucleotidyltransferase</keyword>
<feature type="domain" description="Nucleotidyl transferase" evidence="3">
    <location>
        <begin position="3"/>
        <end position="231"/>
    </location>
</feature>
<dbReference type="Gene3D" id="2.160.10.10">
    <property type="entry name" value="Hexapeptide repeat proteins"/>
    <property type="match status" value="1"/>
</dbReference>
<sequence length="355" mass="37661">MQAVVLVGGMGTRLRPLTHEIPKQMLKVAGITMLERVVTRLGQIGVDRVVLSLGYKPDVFIKAFPSGKVGGVPICYAVEETPLDTAGAIKFAAEYAGIDSTFLVVNGDVLCDFDLETLVSAHLNNRGLATIALVPVEDPSAFGVVPTDSAGRVLAFIEKPARELAPSNFINAGIYVLEPQALSSVESGERVSIERMVFPQLVSDGHLFAEPFEGYWVDAGTVSNFYSTSMHFRRILVGASGGSISSKESLLVGKLPKGYTVSEDSLIARNARIAESAVILRSIIGDGVVIEAGAVIEDSIVMDRAIVASYSRITDSIIGDEVEVPPETIVEELSVLALGCDIGAGERLSGQKIPS</sequence>
<gene>
    <name evidence="5" type="primary">hddC1</name>
    <name evidence="5" type="ORF">AXFE_07360</name>
</gene>
<organism evidence="5 6">
    <name type="scientific">Acidithrix ferrooxidans</name>
    <dbReference type="NCBI Taxonomy" id="1280514"/>
    <lineage>
        <taxon>Bacteria</taxon>
        <taxon>Bacillati</taxon>
        <taxon>Actinomycetota</taxon>
        <taxon>Acidimicrobiia</taxon>
        <taxon>Acidimicrobiales</taxon>
        <taxon>Acidimicrobiaceae</taxon>
        <taxon>Acidithrix</taxon>
    </lineage>
</organism>
<dbReference type="SUPFAM" id="SSF53448">
    <property type="entry name" value="Nucleotide-diphospho-sugar transferases"/>
    <property type="match status" value="1"/>
</dbReference>
<dbReference type="STRING" id="1280514.AXFE_07360"/>
<protein>
    <submittedName>
        <fullName evidence="5">D-glycero-alpha-D-manno-heptose 1-phosphate guanylyltransferase</fullName>
        <ecNumber evidence="5">2.7.7.71</ecNumber>
    </submittedName>
</protein>
<dbReference type="EC" id="2.7.7.71" evidence="5"/>
<evidence type="ECO:0000256" key="2">
    <source>
        <dbReference type="ARBA" id="ARBA00022490"/>
    </source>
</evidence>
<keyword evidence="6" id="KW-1185">Reference proteome</keyword>
<dbReference type="Proteomes" id="UP000032360">
    <property type="component" value="Unassembled WGS sequence"/>
</dbReference>
<dbReference type="InterPro" id="IPR005835">
    <property type="entry name" value="NTP_transferase_dom"/>
</dbReference>
<dbReference type="AlphaFoldDB" id="A0A0D8HKA8"/>
<name>A0A0D8HKA8_9ACTN</name>
<evidence type="ECO:0000259" key="3">
    <source>
        <dbReference type="Pfam" id="PF00483"/>
    </source>
</evidence>
<keyword evidence="2" id="KW-0963">Cytoplasm</keyword>
<dbReference type="Pfam" id="PF00483">
    <property type="entry name" value="NTP_transferase"/>
    <property type="match status" value="1"/>
</dbReference>
<reference evidence="5 6" key="1">
    <citation type="submission" date="2015-01" db="EMBL/GenBank/DDBJ databases">
        <title>Draft genome of the acidophilic iron oxidizer Acidithrix ferrooxidans strain Py-F3.</title>
        <authorList>
            <person name="Poehlein A."/>
            <person name="Eisen S."/>
            <person name="Schloemann M."/>
            <person name="Johnson B.D."/>
            <person name="Daniel R."/>
            <person name="Muehling M."/>
        </authorList>
    </citation>
    <scope>NUCLEOTIDE SEQUENCE [LARGE SCALE GENOMIC DNA]</scope>
    <source>
        <strain evidence="5 6">Py-F3</strain>
    </source>
</reference>
<comment type="subcellular location">
    <subcellularLocation>
        <location evidence="1">Cytoplasm</location>
        <location evidence="1">Cytosol</location>
    </subcellularLocation>
</comment>
<dbReference type="GO" id="GO:0016779">
    <property type="term" value="F:nucleotidyltransferase activity"/>
    <property type="evidence" value="ECO:0007669"/>
    <property type="project" value="UniProtKB-KW"/>
</dbReference>
<dbReference type="Pfam" id="PF25084">
    <property type="entry name" value="LbH_EIF2B"/>
    <property type="match status" value="1"/>
</dbReference>
<proteinExistence type="predicted"/>
<dbReference type="PANTHER" id="PTHR22572">
    <property type="entry name" value="SUGAR-1-PHOSPHATE GUANYL TRANSFERASE"/>
    <property type="match status" value="1"/>
</dbReference>
<dbReference type="CDD" id="cd04181">
    <property type="entry name" value="NTP_transferase"/>
    <property type="match status" value="1"/>
</dbReference>
<dbReference type="InterPro" id="IPR050486">
    <property type="entry name" value="Mannose-1P_guanyltransferase"/>
</dbReference>
<evidence type="ECO:0000259" key="4">
    <source>
        <dbReference type="Pfam" id="PF25084"/>
    </source>
</evidence>
<accession>A0A0D8HKA8</accession>
<dbReference type="InterPro" id="IPR029044">
    <property type="entry name" value="Nucleotide-diphossugar_trans"/>
</dbReference>
<keyword evidence="5" id="KW-0808">Transferase</keyword>
<evidence type="ECO:0000313" key="6">
    <source>
        <dbReference type="Proteomes" id="UP000032360"/>
    </source>
</evidence>
<evidence type="ECO:0000256" key="1">
    <source>
        <dbReference type="ARBA" id="ARBA00004514"/>
    </source>
</evidence>
<comment type="caution">
    <text evidence="5">The sequence shown here is derived from an EMBL/GenBank/DDBJ whole genome shotgun (WGS) entry which is preliminary data.</text>
</comment>